<dbReference type="InterPro" id="IPR024344">
    <property type="entry name" value="MDMPI_metal-binding"/>
</dbReference>
<evidence type="ECO:0000313" key="3">
    <source>
        <dbReference type="Proteomes" id="UP001500945"/>
    </source>
</evidence>
<dbReference type="InterPro" id="IPR017517">
    <property type="entry name" value="Maleyloyr_isom"/>
</dbReference>
<gene>
    <name evidence="2" type="ORF">GCM10023168_31050</name>
</gene>
<dbReference type="SUPFAM" id="SSF109854">
    <property type="entry name" value="DinB/YfiT-like putative metalloenzymes"/>
    <property type="match status" value="1"/>
</dbReference>
<dbReference type="Gene3D" id="1.20.120.450">
    <property type="entry name" value="dinb family like domain"/>
    <property type="match status" value="1"/>
</dbReference>
<proteinExistence type="predicted"/>
<evidence type="ECO:0000259" key="1">
    <source>
        <dbReference type="Pfam" id="PF11716"/>
    </source>
</evidence>
<sequence>MPVHPPAPSDLGELVDAYARTVQNVIDLGRTMRPDDATRPTDCPGWTVLDQVAHVASTEAMVAGEPVPDLDVSGHAHVRHEFGARMEKYVESRRGRSLEEVLDELEERLDERLRVYRSGTEWASTPVDGPFGRTTLGDLLGVRVFDIWMHEQDIREALDRPGDLDSSAAAHTVSRLFAALPRIIARDAAIEPGNAVVLDLTGPTTGRAGARVEEQDGRAVGIPLFTGGADEHPDVVTTSLTMSTRVATRLAGGRRAPEDLHVVVHGDEDVARRVLAALVITP</sequence>
<dbReference type="InterPro" id="IPR034660">
    <property type="entry name" value="DinB/YfiT-like"/>
</dbReference>
<reference evidence="3" key="1">
    <citation type="journal article" date="2019" name="Int. J. Syst. Evol. Microbiol.">
        <title>The Global Catalogue of Microorganisms (GCM) 10K type strain sequencing project: providing services to taxonomists for standard genome sequencing and annotation.</title>
        <authorList>
            <consortium name="The Broad Institute Genomics Platform"/>
            <consortium name="The Broad Institute Genome Sequencing Center for Infectious Disease"/>
            <person name="Wu L."/>
            <person name="Ma J."/>
        </authorList>
    </citation>
    <scope>NUCLEOTIDE SEQUENCE [LARGE SCALE GENOMIC DNA]</scope>
    <source>
        <strain evidence="3">JCM 17809</strain>
    </source>
</reference>
<organism evidence="2 3">
    <name type="scientific">Fodinibacter luteus</name>
    <dbReference type="NCBI Taxonomy" id="552064"/>
    <lineage>
        <taxon>Bacteria</taxon>
        <taxon>Bacillati</taxon>
        <taxon>Actinomycetota</taxon>
        <taxon>Actinomycetes</taxon>
        <taxon>Micrococcales</taxon>
        <taxon>Intrasporangiaceae</taxon>
        <taxon>Fodinibacter (ex Wang et al. 2009)</taxon>
    </lineage>
</organism>
<protein>
    <submittedName>
        <fullName evidence="2">Maleylpyruvate isomerase family mycothiol-dependent enzyme</fullName>
    </submittedName>
</protein>
<dbReference type="Proteomes" id="UP001500945">
    <property type="component" value="Unassembled WGS sequence"/>
</dbReference>
<dbReference type="GO" id="GO:0016853">
    <property type="term" value="F:isomerase activity"/>
    <property type="evidence" value="ECO:0007669"/>
    <property type="project" value="UniProtKB-KW"/>
</dbReference>
<feature type="domain" description="Mycothiol-dependent maleylpyruvate isomerase metal-binding" evidence="1">
    <location>
        <begin position="23"/>
        <end position="155"/>
    </location>
</feature>
<evidence type="ECO:0000313" key="2">
    <source>
        <dbReference type="EMBL" id="GAA4410863.1"/>
    </source>
</evidence>
<keyword evidence="3" id="KW-1185">Reference proteome</keyword>
<comment type="caution">
    <text evidence="2">The sequence shown here is derived from an EMBL/GenBank/DDBJ whole genome shotgun (WGS) entry which is preliminary data.</text>
</comment>
<dbReference type="NCBIfam" id="TIGR03083">
    <property type="entry name" value="maleylpyruvate isomerase family mycothiol-dependent enzyme"/>
    <property type="match status" value="1"/>
</dbReference>
<name>A0ABP8KN19_9MICO</name>
<keyword evidence="2" id="KW-0413">Isomerase</keyword>
<dbReference type="Pfam" id="PF11716">
    <property type="entry name" value="MDMPI_N"/>
    <property type="match status" value="1"/>
</dbReference>
<accession>A0ABP8KN19</accession>
<dbReference type="EMBL" id="BAABGM010000020">
    <property type="protein sequence ID" value="GAA4410863.1"/>
    <property type="molecule type" value="Genomic_DNA"/>
</dbReference>
<dbReference type="RefSeq" id="WP_345207624.1">
    <property type="nucleotide sequence ID" value="NZ_BAABGM010000020.1"/>
</dbReference>